<evidence type="ECO:0008006" key="4">
    <source>
        <dbReference type="Google" id="ProtNLM"/>
    </source>
</evidence>
<accession>A0ABV9WFB7</accession>
<dbReference type="Proteomes" id="UP001595912">
    <property type="component" value="Unassembled WGS sequence"/>
</dbReference>
<feature type="region of interest" description="Disordered" evidence="1">
    <location>
        <begin position="96"/>
        <end position="140"/>
    </location>
</feature>
<name>A0ABV9WFB7_9ACTN</name>
<evidence type="ECO:0000313" key="2">
    <source>
        <dbReference type="EMBL" id="MFC5007069.1"/>
    </source>
</evidence>
<dbReference type="RefSeq" id="WP_380127719.1">
    <property type="nucleotide sequence ID" value="NZ_JBHSIU010000111.1"/>
</dbReference>
<gene>
    <name evidence="2" type="ORF">ACFPIJ_55850</name>
</gene>
<comment type="caution">
    <text evidence="2">The sequence shown here is derived from an EMBL/GenBank/DDBJ whole genome shotgun (WGS) entry which is preliminary data.</text>
</comment>
<proteinExistence type="predicted"/>
<feature type="compositionally biased region" description="Low complexity" evidence="1">
    <location>
        <begin position="98"/>
        <end position="108"/>
    </location>
</feature>
<evidence type="ECO:0000313" key="3">
    <source>
        <dbReference type="Proteomes" id="UP001595912"/>
    </source>
</evidence>
<protein>
    <recommendedName>
        <fullName evidence="4">Transposase</fullName>
    </recommendedName>
</protein>
<keyword evidence="3" id="KW-1185">Reference proteome</keyword>
<dbReference type="EMBL" id="JBHSIU010000111">
    <property type="protein sequence ID" value="MFC5007069.1"/>
    <property type="molecule type" value="Genomic_DNA"/>
</dbReference>
<evidence type="ECO:0000256" key="1">
    <source>
        <dbReference type="SAM" id="MobiDB-lite"/>
    </source>
</evidence>
<reference evidence="3" key="1">
    <citation type="journal article" date="2019" name="Int. J. Syst. Evol. Microbiol.">
        <title>The Global Catalogue of Microorganisms (GCM) 10K type strain sequencing project: providing services to taxonomists for standard genome sequencing and annotation.</title>
        <authorList>
            <consortium name="The Broad Institute Genomics Platform"/>
            <consortium name="The Broad Institute Genome Sequencing Center for Infectious Disease"/>
            <person name="Wu L."/>
            <person name="Ma J."/>
        </authorList>
    </citation>
    <scope>NUCLEOTIDE SEQUENCE [LARGE SCALE GENOMIC DNA]</scope>
    <source>
        <strain evidence="3">CGMCC 4.7152</strain>
    </source>
</reference>
<organism evidence="2 3">
    <name type="scientific">Dactylosporangium cerinum</name>
    <dbReference type="NCBI Taxonomy" id="1434730"/>
    <lineage>
        <taxon>Bacteria</taxon>
        <taxon>Bacillati</taxon>
        <taxon>Actinomycetota</taxon>
        <taxon>Actinomycetes</taxon>
        <taxon>Micromonosporales</taxon>
        <taxon>Micromonosporaceae</taxon>
        <taxon>Dactylosporangium</taxon>
    </lineage>
</organism>
<sequence length="165" mass="17334">MSGNTVDTVYADVRGFDSGAKINGRKRLVAVAAEGVLLPAVNIGDRHSAGILIITLVNICSQLQLDLGRRRLPAQSVHHWNLANLAANPADTAEVVSAGTGPAAGPGASQKDHPVGRRRRTVNPAPHQRIRAGPSRSKTVCRMSTKEHSAAMVTDIAAPPGEAMR</sequence>